<evidence type="ECO:0000256" key="8">
    <source>
        <dbReference type="ARBA" id="ARBA00022918"/>
    </source>
</evidence>
<evidence type="ECO:0000256" key="9">
    <source>
        <dbReference type="SAM" id="MobiDB-lite"/>
    </source>
</evidence>
<dbReference type="InterPro" id="IPR043128">
    <property type="entry name" value="Rev_trsase/Diguanyl_cyclase"/>
</dbReference>
<keyword evidence="3" id="KW-0548">Nucleotidyltransferase</keyword>
<dbReference type="InterPro" id="IPR000477">
    <property type="entry name" value="RT_dom"/>
</dbReference>
<reference evidence="11 12" key="1">
    <citation type="submission" date="2020-08" db="EMBL/GenBank/DDBJ databases">
        <title>Plant Genome Project.</title>
        <authorList>
            <person name="Zhang R.-G."/>
        </authorList>
    </citation>
    <scope>NUCLEOTIDE SEQUENCE [LARGE SCALE GENOMIC DNA]</scope>
    <source>
        <tissue evidence="11">Rhizome</tissue>
    </source>
</reference>
<dbReference type="Proteomes" id="UP000734854">
    <property type="component" value="Unassembled WGS sequence"/>
</dbReference>
<evidence type="ECO:0000256" key="6">
    <source>
        <dbReference type="ARBA" id="ARBA00022759"/>
    </source>
</evidence>
<dbReference type="GO" id="GO:0004519">
    <property type="term" value="F:endonuclease activity"/>
    <property type="evidence" value="ECO:0007669"/>
    <property type="project" value="UniProtKB-KW"/>
</dbReference>
<dbReference type="InterPro" id="IPR051320">
    <property type="entry name" value="Viral_Replic_Matur_Polypro"/>
</dbReference>
<feature type="compositionally biased region" description="Polar residues" evidence="9">
    <location>
        <begin position="284"/>
        <end position="301"/>
    </location>
</feature>
<keyword evidence="8" id="KW-0695">RNA-directed DNA polymerase</keyword>
<dbReference type="AlphaFoldDB" id="A0A8J5HA46"/>
<evidence type="ECO:0000256" key="5">
    <source>
        <dbReference type="ARBA" id="ARBA00022750"/>
    </source>
</evidence>
<dbReference type="GO" id="GO:0004190">
    <property type="term" value="F:aspartic-type endopeptidase activity"/>
    <property type="evidence" value="ECO:0007669"/>
    <property type="project" value="UniProtKB-KW"/>
</dbReference>
<gene>
    <name evidence="11" type="ORF">ZIOFF_013506</name>
</gene>
<dbReference type="InterPro" id="IPR041373">
    <property type="entry name" value="RT_RNaseH"/>
</dbReference>
<evidence type="ECO:0000259" key="10">
    <source>
        <dbReference type="PROSITE" id="PS50878"/>
    </source>
</evidence>
<dbReference type="EMBL" id="JACMSC010000004">
    <property type="protein sequence ID" value="KAG6523641.1"/>
    <property type="molecule type" value="Genomic_DNA"/>
</dbReference>
<dbReference type="PANTHER" id="PTHR33064">
    <property type="entry name" value="POL PROTEIN"/>
    <property type="match status" value="1"/>
</dbReference>
<feature type="domain" description="Reverse transcriptase" evidence="10">
    <location>
        <begin position="1"/>
        <end position="81"/>
    </location>
</feature>
<keyword evidence="1" id="KW-0645">Protease</keyword>
<evidence type="ECO:0000256" key="7">
    <source>
        <dbReference type="ARBA" id="ARBA00022801"/>
    </source>
</evidence>
<dbReference type="Gene3D" id="3.30.70.270">
    <property type="match status" value="2"/>
</dbReference>
<keyword evidence="12" id="KW-1185">Reference proteome</keyword>
<dbReference type="GO" id="GO:0006508">
    <property type="term" value="P:proteolysis"/>
    <property type="evidence" value="ECO:0007669"/>
    <property type="project" value="UniProtKB-KW"/>
</dbReference>
<comment type="caution">
    <text evidence="11">The sequence shown here is derived from an EMBL/GenBank/DDBJ whole genome shotgun (WGS) entry which is preliminary data.</text>
</comment>
<evidence type="ECO:0000256" key="3">
    <source>
        <dbReference type="ARBA" id="ARBA00022695"/>
    </source>
</evidence>
<dbReference type="Pfam" id="PF17917">
    <property type="entry name" value="RT_RNaseH"/>
    <property type="match status" value="1"/>
</dbReference>
<dbReference type="Pfam" id="PF00078">
    <property type="entry name" value="RVT_1"/>
    <property type="match status" value="1"/>
</dbReference>
<feature type="region of interest" description="Disordered" evidence="9">
    <location>
        <begin position="282"/>
        <end position="301"/>
    </location>
</feature>
<evidence type="ECO:0000256" key="2">
    <source>
        <dbReference type="ARBA" id="ARBA00022679"/>
    </source>
</evidence>
<evidence type="ECO:0000313" key="12">
    <source>
        <dbReference type="Proteomes" id="UP000734854"/>
    </source>
</evidence>
<protein>
    <recommendedName>
        <fullName evidence="10">Reverse transcriptase domain-containing protein</fullName>
    </recommendedName>
</protein>
<keyword evidence="4" id="KW-0540">Nuclease</keyword>
<dbReference type="InterPro" id="IPR043502">
    <property type="entry name" value="DNA/RNA_pol_sf"/>
</dbReference>
<dbReference type="GO" id="GO:0003964">
    <property type="term" value="F:RNA-directed DNA polymerase activity"/>
    <property type="evidence" value="ECO:0007669"/>
    <property type="project" value="UniProtKB-KW"/>
</dbReference>
<proteinExistence type="predicted"/>
<evidence type="ECO:0000256" key="4">
    <source>
        <dbReference type="ARBA" id="ARBA00022722"/>
    </source>
</evidence>
<keyword evidence="2" id="KW-0808">Transferase</keyword>
<keyword evidence="7" id="KW-0378">Hydrolase</keyword>
<sequence>MPFGLMNAPAVFQRKMDECFKGTEQFIAVYIDDILVFSKTEEQHKKHLEKLFEICKRNGLILSPTKMKIGSSTIEFLGATIGQSRIKLQAHIITKVADFAKKELQTTKGLRSWLGLLNYARAYIPNLGRILGPLYSKTSPNGEKKMNAQDWQLIEKVQGMIKTLPDLTIPPAKCYVIIESDGCMEGWGGILKWKPMKFDSKSAEQISAYASGKFSPPKSTIDAEIYAVMNSLNSFKIYYLDKEELLIRTDCQAIISFFNKSSQNKPSSVRWIASMEPNKRRRINTSTDGRLSTTTQNPAQWSSSTLLEGPYEFLDQYQEVSGESDPRTCTPGEEDARRHLADIEWTTAKRLINSLWEFKLIIDTKETDFFKRSQHPKGIYFKDALPAVTTSKQQLLDAFLLVQGIVQDVIDTPP</sequence>
<accession>A0A8J5HA46</accession>
<keyword evidence="6" id="KW-0255">Endonuclease</keyword>
<dbReference type="CDD" id="cd01647">
    <property type="entry name" value="RT_LTR"/>
    <property type="match status" value="1"/>
</dbReference>
<keyword evidence="5" id="KW-0064">Aspartyl protease</keyword>
<evidence type="ECO:0000313" key="11">
    <source>
        <dbReference type="EMBL" id="KAG6523641.1"/>
    </source>
</evidence>
<organism evidence="11 12">
    <name type="scientific">Zingiber officinale</name>
    <name type="common">Ginger</name>
    <name type="synonym">Amomum zingiber</name>
    <dbReference type="NCBI Taxonomy" id="94328"/>
    <lineage>
        <taxon>Eukaryota</taxon>
        <taxon>Viridiplantae</taxon>
        <taxon>Streptophyta</taxon>
        <taxon>Embryophyta</taxon>
        <taxon>Tracheophyta</taxon>
        <taxon>Spermatophyta</taxon>
        <taxon>Magnoliopsida</taxon>
        <taxon>Liliopsida</taxon>
        <taxon>Zingiberales</taxon>
        <taxon>Zingiberaceae</taxon>
        <taxon>Zingiber</taxon>
    </lineage>
</organism>
<dbReference type="PANTHER" id="PTHR33064:SF37">
    <property type="entry name" value="RIBONUCLEASE H"/>
    <property type="match status" value="1"/>
</dbReference>
<dbReference type="FunFam" id="3.30.70.270:FF:000003">
    <property type="entry name" value="Transposon Ty3-G Gag-Pol polyprotein"/>
    <property type="match status" value="1"/>
</dbReference>
<name>A0A8J5HA46_ZINOF</name>
<dbReference type="SUPFAM" id="SSF56672">
    <property type="entry name" value="DNA/RNA polymerases"/>
    <property type="match status" value="1"/>
</dbReference>
<dbReference type="PROSITE" id="PS50878">
    <property type="entry name" value="RT_POL"/>
    <property type="match status" value="1"/>
</dbReference>
<evidence type="ECO:0000256" key="1">
    <source>
        <dbReference type="ARBA" id="ARBA00022670"/>
    </source>
</evidence>